<dbReference type="SUPFAM" id="SSF52540">
    <property type="entry name" value="P-loop containing nucleoside triphosphate hydrolases"/>
    <property type="match status" value="1"/>
</dbReference>
<dbReference type="FunFam" id="3.30.1510.10:FF:000001">
    <property type="entry name" value="Formate--tetrahydrofolate ligase"/>
    <property type="match status" value="1"/>
</dbReference>
<gene>
    <name evidence="8 9" type="primary">fhs</name>
    <name evidence="9" type="ORF">SY111_15940</name>
</gene>
<evidence type="ECO:0000313" key="9">
    <source>
        <dbReference type="EMBL" id="GET08970.1"/>
    </source>
</evidence>
<dbReference type="FunFam" id="3.10.410.10:FF:000001">
    <property type="entry name" value="Putative formate--tetrahydrofolate ligase"/>
    <property type="match status" value="1"/>
</dbReference>
<accession>A0A6F9XV07</accession>
<comment type="similarity">
    <text evidence="7 8">Belongs to the formate--tetrahydrofolate ligase family.</text>
</comment>
<comment type="catalytic activity">
    <reaction evidence="6 8">
        <text>(6S)-5,6,7,8-tetrahydrofolate + formate + ATP = (6R)-10-formyltetrahydrofolate + ADP + phosphate</text>
        <dbReference type="Rhea" id="RHEA:20221"/>
        <dbReference type="ChEBI" id="CHEBI:15740"/>
        <dbReference type="ChEBI" id="CHEBI:30616"/>
        <dbReference type="ChEBI" id="CHEBI:43474"/>
        <dbReference type="ChEBI" id="CHEBI:57453"/>
        <dbReference type="ChEBI" id="CHEBI:195366"/>
        <dbReference type="ChEBI" id="CHEBI:456216"/>
        <dbReference type="EC" id="6.3.4.3"/>
    </reaction>
</comment>
<dbReference type="Gene3D" id="3.10.410.10">
    <property type="entry name" value="Formyltetrahydrofolate synthetase, domain 3"/>
    <property type="match status" value="1"/>
</dbReference>
<dbReference type="EC" id="6.3.4.3" evidence="8"/>
<organism evidence="9">
    <name type="scientific">Ligilactobacillus agilis</name>
    <dbReference type="NCBI Taxonomy" id="1601"/>
    <lineage>
        <taxon>Bacteria</taxon>
        <taxon>Bacillati</taxon>
        <taxon>Bacillota</taxon>
        <taxon>Bacilli</taxon>
        <taxon>Lactobacillales</taxon>
        <taxon>Lactobacillaceae</taxon>
        <taxon>Ligilactobacillus</taxon>
    </lineage>
</organism>
<dbReference type="InterPro" id="IPR000559">
    <property type="entry name" value="Formate_THF_ligase"/>
</dbReference>
<dbReference type="HAMAP" id="MF_01543">
    <property type="entry name" value="FTHFS"/>
    <property type="match status" value="1"/>
</dbReference>
<dbReference type="EMBL" id="BLAN01000109">
    <property type="protein sequence ID" value="GET08970.1"/>
    <property type="molecule type" value="Genomic_DNA"/>
</dbReference>
<keyword evidence="5 8" id="KW-0067">ATP-binding</keyword>
<evidence type="ECO:0000256" key="4">
    <source>
        <dbReference type="ARBA" id="ARBA00022741"/>
    </source>
</evidence>
<dbReference type="PROSITE" id="PS00722">
    <property type="entry name" value="FTHFS_2"/>
    <property type="match status" value="1"/>
</dbReference>
<evidence type="ECO:0000256" key="7">
    <source>
        <dbReference type="ARBA" id="ARBA00061363"/>
    </source>
</evidence>
<evidence type="ECO:0000256" key="8">
    <source>
        <dbReference type="HAMAP-Rule" id="MF_01543"/>
    </source>
</evidence>
<dbReference type="NCBIfam" id="NF010030">
    <property type="entry name" value="PRK13505.1"/>
    <property type="match status" value="1"/>
</dbReference>
<proteinExistence type="inferred from homology"/>
<dbReference type="GO" id="GO:0004329">
    <property type="term" value="F:formate-tetrahydrofolate ligase activity"/>
    <property type="evidence" value="ECO:0007669"/>
    <property type="project" value="UniProtKB-UniRule"/>
</dbReference>
<dbReference type="GO" id="GO:0005524">
    <property type="term" value="F:ATP binding"/>
    <property type="evidence" value="ECO:0007669"/>
    <property type="project" value="UniProtKB-UniRule"/>
</dbReference>
<keyword evidence="2 8" id="KW-0554">One-carbon metabolism</keyword>
<dbReference type="InterPro" id="IPR020628">
    <property type="entry name" value="Formate_THF_ligase_CS"/>
</dbReference>
<evidence type="ECO:0000256" key="3">
    <source>
        <dbReference type="ARBA" id="ARBA00022598"/>
    </source>
</evidence>
<dbReference type="InterPro" id="IPR027417">
    <property type="entry name" value="P-loop_NTPase"/>
</dbReference>
<evidence type="ECO:0000256" key="5">
    <source>
        <dbReference type="ARBA" id="ARBA00022840"/>
    </source>
</evidence>
<keyword evidence="4 8" id="KW-0547">Nucleotide-binding</keyword>
<dbReference type="CDD" id="cd00477">
    <property type="entry name" value="FTHFS"/>
    <property type="match status" value="1"/>
</dbReference>
<feature type="binding site" evidence="8">
    <location>
        <begin position="62"/>
        <end position="69"/>
    </location>
    <ligand>
        <name>ATP</name>
        <dbReference type="ChEBI" id="CHEBI:30616"/>
    </ligand>
</feature>
<dbReference type="GO" id="GO:0035999">
    <property type="term" value="P:tetrahydrofolate interconversion"/>
    <property type="evidence" value="ECO:0007669"/>
    <property type="project" value="UniProtKB-UniRule"/>
</dbReference>
<evidence type="ECO:0000256" key="6">
    <source>
        <dbReference type="ARBA" id="ARBA00049033"/>
    </source>
</evidence>
<dbReference type="Pfam" id="PF01268">
    <property type="entry name" value="FTHFS"/>
    <property type="match status" value="1"/>
</dbReference>
<name>A0A6F9XV07_9LACO</name>
<dbReference type="PROSITE" id="PS00721">
    <property type="entry name" value="FTHFS_1"/>
    <property type="match status" value="1"/>
</dbReference>
<dbReference type="UniPathway" id="UPA00193"/>
<reference evidence="9" key="1">
    <citation type="submission" date="2019-10" db="EMBL/GenBank/DDBJ databases">
        <title>Lactobacillus agilis SY111 Whole Genome Sequencing Project.</title>
        <authorList>
            <person name="Suzuki S."/>
            <person name="Endo A."/>
            <person name="Maeno S."/>
            <person name="Shiwa Y."/>
            <person name="Matsutani M."/>
            <person name="Kajikawa A."/>
        </authorList>
    </citation>
    <scope>NUCLEOTIDE SEQUENCE</scope>
    <source>
        <strain evidence="9">SY111</strain>
    </source>
</reference>
<dbReference type="Gene3D" id="3.30.1510.10">
    <property type="entry name" value="Domain 2, N(10)-formyltetrahydrofolate synthetase"/>
    <property type="match status" value="1"/>
</dbReference>
<dbReference type="AlphaFoldDB" id="A0A6F9XV07"/>
<evidence type="ECO:0000256" key="1">
    <source>
        <dbReference type="ARBA" id="ARBA00004777"/>
    </source>
</evidence>
<protein>
    <recommendedName>
        <fullName evidence="8">Formate--tetrahydrofolate ligase</fullName>
        <ecNumber evidence="8">6.3.4.3</ecNumber>
    </recommendedName>
    <alternativeName>
        <fullName evidence="8">Formyltetrahydrofolate synthetase</fullName>
        <shortName evidence="8">FHS</shortName>
        <shortName evidence="8">FTHFS</shortName>
    </alternativeName>
</protein>
<dbReference type="Gene3D" id="3.40.50.300">
    <property type="entry name" value="P-loop containing nucleotide triphosphate hydrolases"/>
    <property type="match status" value="1"/>
</dbReference>
<keyword evidence="3 8" id="KW-0436">Ligase</keyword>
<comment type="pathway">
    <text evidence="1 8">One-carbon metabolism; tetrahydrofolate interconversion.</text>
</comment>
<dbReference type="Proteomes" id="UP000494178">
    <property type="component" value="Unassembled WGS sequence"/>
</dbReference>
<comment type="caution">
    <text evidence="9">The sequence shown here is derived from an EMBL/GenBank/DDBJ whole genome shotgun (WGS) entry which is preliminary data.</text>
</comment>
<sequence>MKDIEIAQQSEMEPIVKVAKRAGLSEDEIEQYGNYKAKIKLPLAARPQTKGKLILVTAINPTPAGEGKSTVTVGLGDALHLLDKKVMIALREPSLGPVMGMKGGATGGGYSQVVPMEDINLHFTGDMHALTAANNTLAALIDNHIYQGNKLNLDPRRVIWKRVLDINDRALRHVVVGLGGLTQGVPREDGFDITVASEMMAVLCLAKDIADLKKRLGQIVVGYTYDKEPVTVNDLGVTGALALLLKDAIKPNLVQTLAHTPAIVHGGPFANIAHGCNSVLATQTALKLADYTITEAGFGADLGAEKFLDIKTPVLGKTPDTIVIVATARALKMNGGVLKTDLDQENVTAVAEGYKNLQKHIKNMQSYNVPVVVAINRFTADTDAELAKIQELCQADGVKAIIANVWAEGGKGAVELATEVLARVEEEHEFSPLYASDDELTVKIDKIVKNIYGGAKVEYGPKAKRQLKEFAKYGWDKLPVCMAKTQYSLSDNAKLLGAPQGFTIHVREFVPKLGSQFVVALTGNVMTMPGLPKVPAADGMDLADDGTISGLY</sequence>
<evidence type="ECO:0000256" key="2">
    <source>
        <dbReference type="ARBA" id="ARBA00022563"/>
    </source>
</evidence>
<dbReference type="RefSeq" id="WP_172586282.1">
    <property type="nucleotide sequence ID" value="NZ_BLAN01000109.1"/>
</dbReference>